<dbReference type="Proteomes" id="UP000266861">
    <property type="component" value="Unassembled WGS sequence"/>
</dbReference>
<name>A0A397I5E3_9GLOM</name>
<accession>A0A397I5E3</accession>
<dbReference type="AlphaFoldDB" id="A0A397I5E3"/>
<gene>
    <name evidence="1" type="ORF">Glove_283g33</name>
</gene>
<dbReference type="OrthoDB" id="10452624at2759"/>
<reference evidence="1 2" key="1">
    <citation type="submission" date="2018-08" db="EMBL/GenBank/DDBJ databases">
        <title>Genome and evolution of the arbuscular mycorrhizal fungus Diversispora epigaea (formerly Glomus versiforme) and its bacterial endosymbionts.</title>
        <authorList>
            <person name="Sun X."/>
            <person name="Fei Z."/>
            <person name="Harrison M."/>
        </authorList>
    </citation>
    <scope>NUCLEOTIDE SEQUENCE [LARGE SCALE GENOMIC DNA]</scope>
    <source>
        <strain evidence="1 2">IT104</strain>
    </source>
</reference>
<evidence type="ECO:0000313" key="2">
    <source>
        <dbReference type="Proteomes" id="UP000266861"/>
    </source>
</evidence>
<proteinExistence type="predicted"/>
<keyword evidence="2" id="KW-1185">Reference proteome</keyword>
<dbReference type="EMBL" id="PQFF01000259">
    <property type="protein sequence ID" value="RHZ69458.1"/>
    <property type="molecule type" value="Genomic_DNA"/>
</dbReference>
<evidence type="ECO:0008006" key="3">
    <source>
        <dbReference type="Google" id="ProtNLM"/>
    </source>
</evidence>
<evidence type="ECO:0000313" key="1">
    <source>
        <dbReference type="EMBL" id="RHZ69458.1"/>
    </source>
</evidence>
<sequence length="104" mass="12122">MDLQTRANNLLINLNIHPPPNIENVINSKNFKKSSRRHGNYTGFKLLRFNVANKSKLLGENNPFIISKISNFLWENSTKREKSEYIDLAKRIKALLRNKKMTIP</sequence>
<protein>
    <recommendedName>
        <fullName evidence="3">HMG box domain-containing protein</fullName>
    </recommendedName>
</protein>
<organism evidence="1 2">
    <name type="scientific">Diversispora epigaea</name>
    <dbReference type="NCBI Taxonomy" id="1348612"/>
    <lineage>
        <taxon>Eukaryota</taxon>
        <taxon>Fungi</taxon>
        <taxon>Fungi incertae sedis</taxon>
        <taxon>Mucoromycota</taxon>
        <taxon>Glomeromycotina</taxon>
        <taxon>Glomeromycetes</taxon>
        <taxon>Diversisporales</taxon>
        <taxon>Diversisporaceae</taxon>
        <taxon>Diversispora</taxon>
    </lineage>
</organism>
<comment type="caution">
    <text evidence="1">The sequence shown here is derived from an EMBL/GenBank/DDBJ whole genome shotgun (WGS) entry which is preliminary data.</text>
</comment>